<gene>
    <name evidence="4" type="primary">Ptprm-L</name>
    <name evidence="4" type="ORF">Hamer_G005349</name>
</gene>
<evidence type="ECO:0000313" key="4">
    <source>
        <dbReference type="EMBL" id="KAG7167035.1"/>
    </source>
</evidence>
<sequence length="304" mass="34230">MTSRPPSVVVSTEVKKNELHEYIEYLEGDTHRALDAELAQIDEQSPSFPHFHARKDFNKPKNRFQNIYPWPQAEHREGLLEDGDGKECTPSSCSPTSGRRAGGVQGEQKRMVKQYHFTAWPDFGAPKHVTDLLDFMADIRSTMPTNGDHLLVHCSAGVGRTGTFIGLWNLIDEADADTTTEYVNIKQTVMKMRKRRPIMVQSTTTTTSTTTVPSRTTTTLSMLILRANTTPYSKCYRLLQDPPLTTRGTERVVAFVVSVSSHYKSFHSLQDLPFTPRPTTGDMKNFFLVCKCVQVSPNVSSQQK</sequence>
<dbReference type="SUPFAM" id="SSF52799">
    <property type="entry name" value="(Phosphotyrosine protein) phosphatases II"/>
    <property type="match status" value="1"/>
</dbReference>
<reference evidence="4" key="1">
    <citation type="journal article" date="2021" name="Sci. Adv.">
        <title>The American lobster genome reveals insights on longevity, neural, and immune adaptations.</title>
        <authorList>
            <person name="Polinski J.M."/>
            <person name="Zimin A.V."/>
            <person name="Clark K.F."/>
            <person name="Kohn A.B."/>
            <person name="Sadowski N."/>
            <person name="Timp W."/>
            <person name="Ptitsyn A."/>
            <person name="Khanna P."/>
            <person name="Romanova D.Y."/>
            <person name="Williams P."/>
            <person name="Greenwood S.J."/>
            <person name="Moroz L.L."/>
            <person name="Walt D.R."/>
            <person name="Bodnar A.G."/>
        </authorList>
    </citation>
    <scope>NUCLEOTIDE SEQUENCE</scope>
    <source>
        <strain evidence="4">GMGI-L3</strain>
    </source>
</reference>
<dbReference type="InterPro" id="IPR016130">
    <property type="entry name" value="Tyr_Pase_AS"/>
</dbReference>
<keyword evidence="5" id="KW-1185">Reference proteome</keyword>
<evidence type="ECO:0000256" key="1">
    <source>
        <dbReference type="SAM" id="MobiDB-lite"/>
    </source>
</evidence>
<dbReference type="AlphaFoldDB" id="A0A8J5K4T0"/>
<evidence type="ECO:0000313" key="5">
    <source>
        <dbReference type="Proteomes" id="UP000747542"/>
    </source>
</evidence>
<proteinExistence type="predicted"/>
<name>A0A8J5K4T0_HOMAM</name>
<feature type="domain" description="Tyrosine specific protein phosphatases" evidence="3">
    <location>
        <begin position="133"/>
        <end position="207"/>
    </location>
</feature>
<organism evidence="4 5">
    <name type="scientific">Homarus americanus</name>
    <name type="common">American lobster</name>
    <dbReference type="NCBI Taxonomy" id="6706"/>
    <lineage>
        <taxon>Eukaryota</taxon>
        <taxon>Metazoa</taxon>
        <taxon>Ecdysozoa</taxon>
        <taxon>Arthropoda</taxon>
        <taxon>Crustacea</taxon>
        <taxon>Multicrustacea</taxon>
        <taxon>Malacostraca</taxon>
        <taxon>Eumalacostraca</taxon>
        <taxon>Eucarida</taxon>
        <taxon>Decapoda</taxon>
        <taxon>Pleocyemata</taxon>
        <taxon>Astacidea</taxon>
        <taxon>Nephropoidea</taxon>
        <taxon>Nephropidae</taxon>
        <taxon>Homarus</taxon>
    </lineage>
</organism>
<feature type="domain" description="Tyrosine-protein phosphatase" evidence="2">
    <location>
        <begin position="107"/>
        <end position="202"/>
    </location>
</feature>
<feature type="region of interest" description="Disordered" evidence="1">
    <location>
        <begin position="78"/>
        <end position="106"/>
    </location>
</feature>
<dbReference type="Proteomes" id="UP000747542">
    <property type="component" value="Unassembled WGS sequence"/>
</dbReference>
<dbReference type="PANTHER" id="PTHR19134:SF449">
    <property type="entry name" value="TYROSINE-PROTEIN PHOSPHATASE 1"/>
    <property type="match status" value="1"/>
</dbReference>
<comment type="caution">
    <text evidence="4">The sequence shown here is derived from an EMBL/GenBank/DDBJ whole genome shotgun (WGS) entry which is preliminary data.</text>
</comment>
<dbReference type="SMART" id="SM00404">
    <property type="entry name" value="PTPc_motif"/>
    <property type="match status" value="1"/>
</dbReference>
<protein>
    <submittedName>
        <fullName evidence="4">Receptor-type tyrosine-protein phosphatase mu-like</fullName>
    </submittedName>
</protein>
<dbReference type="Pfam" id="PF00102">
    <property type="entry name" value="Y_phosphatase"/>
    <property type="match status" value="1"/>
</dbReference>
<dbReference type="InterPro" id="IPR000387">
    <property type="entry name" value="Tyr_Pase_dom"/>
</dbReference>
<dbReference type="InterPro" id="IPR029021">
    <property type="entry name" value="Prot-tyrosine_phosphatase-like"/>
</dbReference>
<dbReference type="PROSITE" id="PS00383">
    <property type="entry name" value="TYR_PHOSPHATASE_1"/>
    <property type="match status" value="1"/>
</dbReference>
<dbReference type="PROSITE" id="PS50056">
    <property type="entry name" value="TYR_PHOSPHATASE_2"/>
    <property type="match status" value="1"/>
</dbReference>
<dbReference type="CDD" id="cd00047">
    <property type="entry name" value="PTPc"/>
    <property type="match status" value="1"/>
</dbReference>
<dbReference type="PROSITE" id="PS50055">
    <property type="entry name" value="TYR_PHOSPHATASE_PTP"/>
    <property type="match status" value="1"/>
</dbReference>
<dbReference type="EMBL" id="JAHLQT010021845">
    <property type="protein sequence ID" value="KAG7167035.1"/>
    <property type="molecule type" value="Genomic_DNA"/>
</dbReference>
<dbReference type="InterPro" id="IPR000242">
    <property type="entry name" value="PTP_cat"/>
</dbReference>
<keyword evidence="4" id="KW-0675">Receptor</keyword>
<dbReference type="GO" id="GO:0004725">
    <property type="term" value="F:protein tyrosine phosphatase activity"/>
    <property type="evidence" value="ECO:0007669"/>
    <property type="project" value="InterPro"/>
</dbReference>
<dbReference type="GO" id="GO:0048666">
    <property type="term" value="P:neuron development"/>
    <property type="evidence" value="ECO:0007669"/>
    <property type="project" value="UniProtKB-ARBA"/>
</dbReference>
<dbReference type="PANTHER" id="PTHR19134">
    <property type="entry name" value="RECEPTOR-TYPE TYROSINE-PROTEIN PHOSPHATASE"/>
    <property type="match status" value="1"/>
</dbReference>
<evidence type="ECO:0000259" key="2">
    <source>
        <dbReference type="PROSITE" id="PS50055"/>
    </source>
</evidence>
<dbReference type="InterPro" id="IPR003595">
    <property type="entry name" value="Tyr_Pase_cat"/>
</dbReference>
<dbReference type="PRINTS" id="PR00700">
    <property type="entry name" value="PRTYPHPHTASE"/>
</dbReference>
<dbReference type="SMART" id="SM00194">
    <property type="entry name" value="PTPc"/>
    <property type="match status" value="1"/>
</dbReference>
<feature type="compositionally biased region" description="Basic and acidic residues" evidence="1">
    <location>
        <begin position="78"/>
        <end position="87"/>
    </location>
</feature>
<dbReference type="Gene3D" id="3.90.190.10">
    <property type="entry name" value="Protein tyrosine phosphatase superfamily"/>
    <property type="match status" value="2"/>
</dbReference>
<accession>A0A8J5K4T0</accession>
<dbReference type="InterPro" id="IPR050348">
    <property type="entry name" value="Protein-Tyr_Phosphatase"/>
</dbReference>
<evidence type="ECO:0000259" key="3">
    <source>
        <dbReference type="PROSITE" id="PS50056"/>
    </source>
</evidence>